<sequence>MPRHFLEALRPGVQVGARSPFTFTVACHVVAAAMAISLPLALTLAPVSPAHAQEAATGARTMRMLAGAQQEIRPGPALERVAVSNPGVADALLLKHRSGAPSVLIVAKAPGVTDLMIWSGGTPISYTVQVDAVAPDRDGADVSISTAGAAISGQSPDAAAAARAQRAARMAAAGGKSADGKTDAKGALIVDRSTVPISGTVQVDVKVIEISKTVIKEVGLNFIRQNSGFAFGSFSPTTLNKITPNPQGMDIEGTVPIASAFNLLAVSASRGIFANLSILESNGLVRVLAEPTLVTLSGQSASFLAGGEIPIPVPQALGTTTIQFKPFGIGLTVSPTVISNQRIALKVAPEASDLDPSRGIQLNGAVVPAIVTRRADTMVELGDGESFVIGGLVSRNTVSNVSKVPFLGDLPIIGAFFKNLNFHQEDRELIIVVTPHLVKPMAKDAPAVAAVGNDGRTGTNPNVWGRFVAGEIVDPTLPGFSR</sequence>
<comment type="similarity">
    <text evidence="1">Belongs to the bacterial secretin family.</text>
</comment>
<reference evidence="4 5" key="1">
    <citation type="submission" date="2021-08" db="EMBL/GenBank/DDBJ databases">
        <authorList>
            <person name="Peeters C."/>
        </authorList>
    </citation>
    <scope>NUCLEOTIDE SEQUENCE [LARGE SCALE GENOMIC DNA]</scope>
    <source>
        <strain evidence="4 5">LMG 32289</strain>
    </source>
</reference>
<dbReference type="PANTHER" id="PTHR30332">
    <property type="entry name" value="PROBABLE GENERAL SECRETION PATHWAY PROTEIN D"/>
    <property type="match status" value="1"/>
</dbReference>
<feature type="domain" description="Pilus formation protein N-terminal" evidence="3">
    <location>
        <begin position="59"/>
        <end position="130"/>
    </location>
</feature>
<accession>A0ABM8XXV1</accession>
<dbReference type="InterPro" id="IPR001775">
    <property type="entry name" value="GspD/PilQ"/>
</dbReference>
<dbReference type="InterPro" id="IPR004846">
    <property type="entry name" value="T2SS/T3SS_dom"/>
</dbReference>
<dbReference type="InterPro" id="IPR050810">
    <property type="entry name" value="Bact_Secretion_Sys_Channel"/>
</dbReference>
<evidence type="ECO:0000313" key="4">
    <source>
        <dbReference type="EMBL" id="CAG9185226.1"/>
    </source>
</evidence>
<proteinExistence type="inferred from homology"/>
<name>A0ABM8XXV1_9BURK</name>
<evidence type="ECO:0000259" key="2">
    <source>
        <dbReference type="Pfam" id="PF00263"/>
    </source>
</evidence>
<dbReference type="EMBL" id="CAJZAG010000014">
    <property type="protein sequence ID" value="CAG9185226.1"/>
    <property type="molecule type" value="Genomic_DNA"/>
</dbReference>
<feature type="domain" description="Type II/III secretion system secretin-like" evidence="2">
    <location>
        <begin position="279"/>
        <end position="439"/>
    </location>
</feature>
<dbReference type="Pfam" id="PF13629">
    <property type="entry name" value="T2SS-T3SS_pil_N"/>
    <property type="match status" value="1"/>
</dbReference>
<organism evidence="4 5">
    <name type="scientific">Cupriavidus pampae</name>
    <dbReference type="NCBI Taxonomy" id="659251"/>
    <lineage>
        <taxon>Bacteria</taxon>
        <taxon>Pseudomonadati</taxon>
        <taxon>Pseudomonadota</taxon>
        <taxon>Betaproteobacteria</taxon>
        <taxon>Burkholderiales</taxon>
        <taxon>Burkholderiaceae</taxon>
        <taxon>Cupriavidus</taxon>
    </lineage>
</organism>
<keyword evidence="5" id="KW-1185">Reference proteome</keyword>
<dbReference type="Pfam" id="PF00263">
    <property type="entry name" value="Secretin"/>
    <property type="match status" value="1"/>
</dbReference>
<comment type="caution">
    <text evidence="4">The sequence shown here is derived from an EMBL/GenBank/DDBJ whole genome shotgun (WGS) entry which is preliminary data.</text>
</comment>
<evidence type="ECO:0000259" key="3">
    <source>
        <dbReference type="Pfam" id="PF13629"/>
    </source>
</evidence>
<dbReference type="PRINTS" id="PR00811">
    <property type="entry name" value="BCTERIALGSPD"/>
</dbReference>
<dbReference type="InterPro" id="IPR032789">
    <property type="entry name" value="T2SS-T3SS_pil_N"/>
</dbReference>
<dbReference type="Proteomes" id="UP000706525">
    <property type="component" value="Unassembled WGS sequence"/>
</dbReference>
<evidence type="ECO:0000313" key="5">
    <source>
        <dbReference type="Proteomes" id="UP000706525"/>
    </source>
</evidence>
<evidence type="ECO:0000256" key="1">
    <source>
        <dbReference type="RuleBase" id="RU004003"/>
    </source>
</evidence>
<dbReference type="PANTHER" id="PTHR30332:SF17">
    <property type="entry name" value="TYPE IV PILIATION SYSTEM PROTEIN DR_0774-RELATED"/>
    <property type="match status" value="1"/>
</dbReference>
<gene>
    <name evidence="4" type="primary">sctC_5</name>
    <name evidence="4" type="ORF">LMG32289_05871</name>
</gene>
<protein>
    <submittedName>
        <fullName evidence="4">Type 3 secretion system secretin</fullName>
    </submittedName>
</protein>